<accession>A0ABS4W9U6</accession>
<keyword evidence="2" id="KW-1185">Reference proteome</keyword>
<evidence type="ECO:0000313" key="2">
    <source>
        <dbReference type="Proteomes" id="UP000766570"/>
    </source>
</evidence>
<reference evidence="1 2" key="1">
    <citation type="submission" date="2021-03" db="EMBL/GenBank/DDBJ databases">
        <title>Sequencing the genomes of 1000 actinobacteria strains.</title>
        <authorList>
            <person name="Klenk H.-P."/>
        </authorList>
    </citation>
    <scope>NUCLEOTIDE SEQUENCE [LARGE SCALE GENOMIC DNA]</scope>
    <source>
        <strain evidence="1 2">DSM 15454</strain>
    </source>
</reference>
<dbReference type="Proteomes" id="UP000766570">
    <property type="component" value="Unassembled WGS sequence"/>
</dbReference>
<proteinExistence type="predicted"/>
<evidence type="ECO:0000313" key="1">
    <source>
        <dbReference type="EMBL" id="MBP2372976.1"/>
    </source>
</evidence>
<comment type="caution">
    <text evidence="1">The sequence shown here is derived from an EMBL/GenBank/DDBJ whole genome shotgun (WGS) entry which is preliminary data.</text>
</comment>
<gene>
    <name evidence="1" type="ORF">JOF46_000888</name>
</gene>
<sequence>MEHCRVRDTMPVSTVEDDRLKLHIYKVTCHK</sequence>
<organism evidence="1 2">
    <name type="scientific">Paeniglutamicibacter psychrophenolicus</name>
    <dbReference type="NCBI Taxonomy" id="257454"/>
    <lineage>
        <taxon>Bacteria</taxon>
        <taxon>Bacillati</taxon>
        <taxon>Actinomycetota</taxon>
        <taxon>Actinomycetes</taxon>
        <taxon>Micrococcales</taxon>
        <taxon>Micrococcaceae</taxon>
        <taxon>Paeniglutamicibacter</taxon>
    </lineage>
</organism>
<name>A0ABS4W9U6_9MICC</name>
<dbReference type="EMBL" id="JAGIOE010000001">
    <property type="protein sequence ID" value="MBP2372976.1"/>
    <property type="molecule type" value="Genomic_DNA"/>
</dbReference>
<protein>
    <submittedName>
        <fullName evidence="1">Uncharacterized protein</fullName>
    </submittedName>
</protein>